<dbReference type="Gene3D" id="2.60.120.780">
    <property type="entry name" value="PINIT domain"/>
    <property type="match status" value="1"/>
</dbReference>
<evidence type="ECO:0000256" key="8">
    <source>
        <dbReference type="PROSITE-ProRule" id="PRU00452"/>
    </source>
</evidence>
<evidence type="ECO:0000256" key="6">
    <source>
        <dbReference type="ARBA" id="ARBA00022786"/>
    </source>
</evidence>
<organism evidence="12 13">
    <name type="scientific">Lichtheimia corymbifera JMRC:FSU:9682</name>
    <dbReference type="NCBI Taxonomy" id="1263082"/>
    <lineage>
        <taxon>Eukaryota</taxon>
        <taxon>Fungi</taxon>
        <taxon>Fungi incertae sedis</taxon>
        <taxon>Mucoromycota</taxon>
        <taxon>Mucoromycotina</taxon>
        <taxon>Mucoromycetes</taxon>
        <taxon>Mucorales</taxon>
        <taxon>Lichtheimiaceae</taxon>
        <taxon>Lichtheimia</taxon>
    </lineage>
</organism>
<evidence type="ECO:0000256" key="4">
    <source>
        <dbReference type="ARBA" id="ARBA00022723"/>
    </source>
</evidence>
<dbReference type="GO" id="GO:0061665">
    <property type="term" value="F:SUMO ligase activity"/>
    <property type="evidence" value="ECO:0007669"/>
    <property type="project" value="TreeGrafter"/>
</dbReference>
<feature type="domain" description="PINIT" evidence="11">
    <location>
        <begin position="117"/>
        <end position="259"/>
    </location>
</feature>
<dbReference type="Proteomes" id="UP000027586">
    <property type="component" value="Unassembled WGS sequence"/>
</dbReference>
<feature type="compositionally biased region" description="Low complexity" evidence="9">
    <location>
        <begin position="406"/>
        <end position="419"/>
    </location>
</feature>
<keyword evidence="4" id="KW-0479">Metal-binding</keyword>
<dbReference type="InterPro" id="IPR013083">
    <property type="entry name" value="Znf_RING/FYVE/PHD"/>
</dbReference>
<keyword evidence="3" id="KW-0808">Transferase</keyword>
<accession>A0A068RKS4</accession>
<dbReference type="Pfam" id="PF02891">
    <property type="entry name" value="zf-MIZ"/>
    <property type="match status" value="1"/>
</dbReference>
<name>A0A068RKS4_9FUNG</name>
<feature type="domain" description="SP-RING-type" evidence="10">
    <location>
        <begin position="288"/>
        <end position="373"/>
    </location>
</feature>
<dbReference type="EMBL" id="CBTN010000003">
    <property type="protein sequence ID" value="CDH49531.1"/>
    <property type="molecule type" value="Genomic_DNA"/>
</dbReference>
<keyword evidence="7" id="KW-0862">Zinc</keyword>
<sequence>MNDTPRVPGVFRELMLLKVVELKSLIRDLKLQFGNGIRSATRKADMCDNITAFLLAQINRQAVVDVINDHLPYGHRLFLDENSNVLAGYQRPYAATISAIPEAHSSVPTTAAPATTTAAATTSMITNPSFKSSPFYSPVQRLAGPVICPIVSHTCSVRTLAFTLNNAQPSDYEIRVFCAAAMATAPSALEFPQVSELHINGSTGHIAANQLRGIKNTPGTVHAANITRWCNQPGSNQVQLIYAKTEKQYVATVELVKVHPVEELIQQMIDQQSVSKDDILTSFREQQANADIQLQFETLSLKCPLSCSRITLPCRSRNCRHAQCFDGVAYMRMNEQTPTWKCPVCNSPIPYQDLIVDGFFKDLLVNSSDSIQSVRINPSGELQHEFTVKEEESDGEAYEDEQEQTSSSAPVLSSSGGDSTEQSLPTGTTTTTTAATTATTTTTSTIPAHNSNNRPVVMVDLTLSDNE</sequence>
<dbReference type="InterPro" id="IPR023321">
    <property type="entry name" value="PINIT"/>
</dbReference>
<dbReference type="STRING" id="1263082.A0A068RKS4"/>
<keyword evidence="12" id="KW-0436">Ligase</keyword>
<keyword evidence="5 8" id="KW-0863">Zinc-finger</keyword>
<reference evidence="12" key="1">
    <citation type="submission" date="2013-08" db="EMBL/GenBank/DDBJ databases">
        <title>Gene expansion shapes genome architecture in the human pathogen Lichtheimia corymbifera: an evolutionary genomics analysis in the ancient terrestrial Mucorales (Mucoromycotina).</title>
        <authorList>
            <person name="Schwartze V.U."/>
            <person name="Winter S."/>
            <person name="Shelest E."/>
            <person name="Marcet-Houben M."/>
            <person name="Horn F."/>
            <person name="Wehner S."/>
            <person name="Hoffmann K."/>
            <person name="Riege K."/>
            <person name="Sammeth M."/>
            <person name="Nowrousian M."/>
            <person name="Valiante V."/>
            <person name="Linde J."/>
            <person name="Jacobsen I.D."/>
            <person name="Marz M."/>
            <person name="Brakhage A.A."/>
            <person name="Gabaldon T."/>
            <person name="Bocker S."/>
            <person name="Voigt K."/>
        </authorList>
    </citation>
    <scope>NUCLEOTIDE SEQUENCE [LARGE SCALE GENOMIC DNA]</scope>
    <source>
        <strain evidence="12">FSU 9682</strain>
    </source>
</reference>
<proteinExistence type="inferred from homology"/>
<dbReference type="InterPro" id="IPR038654">
    <property type="entry name" value="PINIT_sf"/>
</dbReference>
<feature type="compositionally biased region" description="Low complexity" evidence="9">
    <location>
        <begin position="426"/>
        <end position="445"/>
    </location>
</feature>
<dbReference type="Pfam" id="PF14324">
    <property type="entry name" value="PINIT"/>
    <property type="match status" value="1"/>
</dbReference>
<evidence type="ECO:0000256" key="2">
    <source>
        <dbReference type="ARBA" id="ARBA00005383"/>
    </source>
</evidence>
<dbReference type="AlphaFoldDB" id="A0A068RKS4"/>
<evidence type="ECO:0000259" key="11">
    <source>
        <dbReference type="PROSITE" id="PS51466"/>
    </source>
</evidence>
<gene>
    <name evidence="12" type="ORF">LCOR_01273.1</name>
</gene>
<dbReference type="InterPro" id="IPR004181">
    <property type="entry name" value="Znf_MIZ"/>
</dbReference>
<dbReference type="PANTHER" id="PTHR10782:SF4">
    <property type="entry name" value="TONALLI, ISOFORM E"/>
    <property type="match status" value="1"/>
</dbReference>
<dbReference type="PROSITE" id="PS51044">
    <property type="entry name" value="ZF_SP_RING"/>
    <property type="match status" value="1"/>
</dbReference>
<dbReference type="OrthoDB" id="28127at2759"/>
<keyword evidence="6" id="KW-0833">Ubl conjugation pathway</keyword>
<dbReference type="CDD" id="cd16650">
    <property type="entry name" value="SP-RING_PIAS-like"/>
    <property type="match status" value="1"/>
</dbReference>
<comment type="similarity">
    <text evidence="2">Belongs to the PIAS family.</text>
</comment>
<dbReference type="PANTHER" id="PTHR10782">
    <property type="entry name" value="ZINC FINGER MIZ DOMAIN-CONTAINING PROTEIN"/>
    <property type="match status" value="1"/>
</dbReference>
<keyword evidence="13" id="KW-1185">Reference proteome</keyword>
<evidence type="ECO:0000256" key="7">
    <source>
        <dbReference type="ARBA" id="ARBA00022833"/>
    </source>
</evidence>
<evidence type="ECO:0000313" key="12">
    <source>
        <dbReference type="EMBL" id="CDH49531.1"/>
    </source>
</evidence>
<dbReference type="PROSITE" id="PS51466">
    <property type="entry name" value="PINIT"/>
    <property type="match status" value="1"/>
</dbReference>
<evidence type="ECO:0000256" key="5">
    <source>
        <dbReference type="ARBA" id="ARBA00022771"/>
    </source>
</evidence>
<protein>
    <submittedName>
        <fullName evidence="12">Sumo ligase</fullName>
    </submittedName>
</protein>
<feature type="region of interest" description="Disordered" evidence="9">
    <location>
        <begin position="388"/>
        <end position="454"/>
    </location>
</feature>
<comment type="caution">
    <text evidence="12">The sequence shown here is derived from an EMBL/GenBank/DDBJ whole genome shotgun (WGS) entry which is preliminary data.</text>
</comment>
<evidence type="ECO:0000313" key="13">
    <source>
        <dbReference type="Proteomes" id="UP000027586"/>
    </source>
</evidence>
<dbReference type="Gene3D" id="3.30.40.10">
    <property type="entry name" value="Zinc/RING finger domain, C3HC4 (zinc finger)"/>
    <property type="match status" value="1"/>
</dbReference>
<dbReference type="GO" id="GO:0016925">
    <property type="term" value="P:protein sumoylation"/>
    <property type="evidence" value="ECO:0007669"/>
    <property type="project" value="UniProtKB-UniPathway"/>
</dbReference>
<comment type="pathway">
    <text evidence="1">Protein modification; protein sumoylation.</text>
</comment>
<evidence type="ECO:0000256" key="9">
    <source>
        <dbReference type="SAM" id="MobiDB-lite"/>
    </source>
</evidence>
<dbReference type="GO" id="GO:0000785">
    <property type="term" value="C:chromatin"/>
    <property type="evidence" value="ECO:0007669"/>
    <property type="project" value="TreeGrafter"/>
</dbReference>
<dbReference type="GO" id="GO:0008270">
    <property type="term" value="F:zinc ion binding"/>
    <property type="evidence" value="ECO:0007669"/>
    <property type="project" value="UniProtKB-KW"/>
</dbReference>
<evidence type="ECO:0000256" key="3">
    <source>
        <dbReference type="ARBA" id="ARBA00022679"/>
    </source>
</evidence>
<dbReference type="UniPathway" id="UPA00886"/>
<dbReference type="GO" id="GO:0016874">
    <property type="term" value="F:ligase activity"/>
    <property type="evidence" value="ECO:0007669"/>
    <property type="project" value="UniProtKB-KW"/>
</dbReference>
<dbReference type="VEuPathDB" id="FungiDB:LCOR_01273.1"/>
<evidence type="ECO:0000259" key="10">
    <source>
        <dbReference type="PROSITE" id="PS51044"/>
    </source>
</evidence>
<evidence type="ECO:0000256" key="1">
    <source>
        <dbReference type="ARBA" id="ARBA00004718"/>
    </source>
</evidence>
<feature type="compositionally biased region" description="Acidic residues" evidence="9">
    <location>
        <begin position="391"/>
        <end position="403"/>
    </location>
</feature>